<dbReference type="Proteomes" id="UP000298030">
    <property type="component" value="Unassembled WGS sequence"/>
</dbReference>
<evidence type="ECO:0000256" key="1">
    <source>
        <dbReference type="SAM" id="MobiDB-lite"/>
    </source>
</evidence>
<gene>
    <name evidence="3" type="ORF">FA13DRAFT_1711300</name>
</gene>
<keyword evidence="2" id="KW-1133">Transmembrane helix</keyword>
<evidence type="ECO:0000313" key="3">
    <source>
        <dbReference type="EMBL" id="TEB29356.1"/>
    </source>
</evidence>
<keyword evidence="2" id="KW-0472">Membrane</keyword>
<feature type="compositionally biased region" description="Polar residues" evidence="1">
    <location>
        <begin position="87"/>
        <end position="101"/>
    </location>
</feature>
<keyword evidence="4" id="KW-1185">Reference proteome</keyword>
<keyword evidence="2" id="KW-0812">Transmembrane</keyword>
<comment type="caution">
    <text evidence="3">The sequence shown here is derived from an EMBL/GenBank/DDBJ whole genome shotgun (WGS) entry which is preliminary data.</text>
</comment>
<evidence type="ECO:0000256" key="2">
    <source>
        <dbReference type="SAM" id="Phobius"/>
    </source>
</evidence>
<proteinExistence type="predicted"/>
<dbReference type="EMBL" id="QPFP01000028">
    <property type="protein sequence ID" value="TEB29356.1"/>
    <property type="molecule type" value="Genomic_DNA"/>
</dbReference>
<name>A0A4Y7T5B1_COPMI</name>
<feature type="transmembrane region" description="Helical" evidence="2">
    <location>
        <begin position="182"/>
        <end position="201"/>
    </location>
</feature>
<feature type="region of interest" description="Disordered" evidence="1">
    <location>
        <begin position="63"/>
        <end position="110"/>
    </location>
</feature>
<reference evidence="3 4" key="1">
    <citation type="journal article" date="2019" name="Nat. Ecol. Evol.">
        <title>Megaphylogeny resolves global patterns of mushroom evolution.</title>
        <authorList>
            <person name="Varga T."/>
            <person name="Krizsan K."/>
            <person name="Foldi C."/>
            <person name="Dima B."/>
            <person name="Sanchez-Garcia M."/>
            <person name="Sanchez-Ramirez S."/>
            <person name="Szollosi G.J."/>
            <person name="Szarkandi J.G."/>
            <person name="Papp V."/>
            <person name="Albert L."/>
            <person name="Andreopoulos W."/>
            <person name="Angelini C."/>
            <person name="Antonin V."/>
            <person name="Barry K.W."/>
            <person name="Bougher N.L."/>
            <person name="Buchanan P."/>
            <person name="Buyck B."/>
            <person name="Bense V."/>
            <person name="Catcheside P."/>
            <person name="Chovatia M."/>
            <person name="Cooper J."/>
            <person name="Damon W."/>
            <person name="Desjardin D."/>
            <person name="Finy P."/>
            <person name="Geml J."/>
            <person name="Haridas S."/>
            <person name="Hughes K."/>
            <person name="Justo A."/>
            <person name="Karasinski D."/>
            <person name="Kautmanova I."/>
            <person name="Kiss B."/>
            <person name="Kocsube S."/>
            <person name="Kotiranta H."/>
            <person name="LaButti K.M."/>
            <person name="Lechner B.E."/>
            <person name="Liimatainen K."/>
            <person name="Lipzen A."/>
            <person name="Lukacs Z."/>
            <person name="Mihaltcheva S."/>
            <person name="Morgado L.N."/>
            <person name="Niskanen T."/>
            <person name="Noordeloos M.E."/>
            <person name="Ohm R.A."/>
            <person name="Ortiz-Santana B."/>
            <person name="Ovrebo C."/>
            <person name="Racz N."/>
            <person name="Riley R."/>
            <person name="Savchenko A."/>
            <person name="Shiryaev A."/>
            <person name="Soop K."/>
            <person name="Spirin V."/>
            <person name="Szebenyi C."/>
            <person name="Tomsovsky M."/>
            <person name="Tulloss R.E."/>
            <person name="Uehling J."/>
            <person name="Grigoriev I.V."/>
            <person name="Vagvolgyi C."/>
            <person name="Papp T."/>
            <person name="Martin F.M."/>
            <person name="Miettinen O."/>
            <person name="Hibbett D.S."/>
            <person name="Nagy L.G."/>
        </authorList>
    </citation>
    <scope>NUCLEOTIDE SEQUENCE [LARGE SCALE GENOMIC DNA]</scope>
    <source>
        <strain evidence="3 4">FP101781</strain>
    </source>
</reference>
<accession>A0A4Y7T5B1</accession>
<protein>
    <submittedName>
        <fullName evidence="3">Uncharacterized protein</fullName>
    </submittedName>
</protein>
<sequence length="314" mass="33725">MSEQCSSADKEIGVLGLTAVHHKKQSLARASKIEAYAATLGSPPVTFSAFAKPVDPEVKYNAIPERGKRGAKSPRSPDVARKLNRNGRFTSSAASQPSAKSGPSLPENIAAPDTHGNGLVCVYAGVKKAFATSKDTLVGGGVATLKVLRPPLWILDAPNEGILQHCEHYAGNFRKTKQTLNLLVVIGSVTVAFGFETLALLQSSEMQLASRGAGLSIHIMRDILPQSRYLPQLSKSPPGRLFLIVHKGGSHRNGLGKLLEVQGKVVRVRRGNINGRASFEELVGHILSCVLQGRTRAFQHIPVPSDLFFQQPGY</sequence>
<dbReference type="AlphaFoldDB" id="A0A4Y7T5B1"/>
<evidence type="ECO:0000313" key="4">
    <source>
        <dbReference type="Proteomes" id="UP000298030"/>
    </source>
</evidence>
<organism evidence="3 4">
    <name type="scientific">Coprinellus micaceus</name>
    <name type="common">Glistening ink-cap mushroom</name>
    <name type="synonym">Coprinus micaceus</name>
    <dbReference type="NCBI Taxonomy" id="71717"/>
    <lineage>
        <taxon>Eukaryota</taxon>
        <taxon>Fungi</taxon>
        <taxon>Dikarya</taxon>
        <taxon>Basidiomycota</taxon>
        <taxon>Agaricomycotina</taxon>
        <taxon>Agaricomycetes</taxon>
        <taxon>Agaricomycetidae</taxon>
        <taxon>Agaricales</taxon>
        <taxon>Agaricineae</taxon>
        <taxon>Psathyrellaceae</taxon>
        <taxon>Coprinellus</taxon>
    </lineage>
</organism>